<dbReference type="NCBIfam" id="NF000818">
    <property type="entry name" value="PRK00062.1"/>
    <property type="match status" value="1"/>
</dbReference>
<dbReference type="Gene3D" id="3.90.1150.10">
    <property type="entry name" value="Aspartate Aminotransferase, domain 1"/>
    <property type="match status" value="1"/>
</dbReference>
<reference evidence="9" key="1">
    <citation type="submission" date="2014-08" db="EMBL/GenBank/DDBJ databases">
        <authorList>
            <person name="Wibberg D."/>
        </authorList>
    </citation>
    <scope>NUCLEOTIDE SEQUENCE</scope>
</reference>
<proteinExistence type="inferred from homology"/>
<evidence type="ECO:0000256" key="8">
    <source>
        <dbReference type="HAMAP-Rule" id="MF_00375"/>
    </source>
</evidence>
<dbReference type="PANTHER" id="PTHR43713:SF3">
    <property type="entry name" value="GLUTAMATE-1-SEMIALDEHYDE 2,1-AMINOMUTASE 1, CHLOROPLASTIC-RELATED"/>
    <property type="match status" value="1"/>
</dbReference>
<dbReference type="InterPro" id="IPR015421">
    <property type="entry name" value="PyrdxlP-dep_Trfase_major"/>
</dbReference>
<dbReference type="EC" id="5.4.3.8" evidence="8"/>
<evidence type="ECO:0000256" key="7">
    <source>
        <dbReference type="ARBA" id="ARBA00023244"/>
    </source>
</evidence>
<evidence type="ECO:0000313" key="11">
    <source>
        <dbReference type="Proteomes" id="UP000062768"/>
    </source>
</evidence>
<keyword evidence="6 8" id="KW-0413">Isomerase</keyword>
<dbReference type="Proteomes" id="UP000062768">
    <property type="component" value="Chromosome I"/>
</dbReference>
<dbReference type="HAMAP" id="MF_00375">
    <property type="entry name" value="HemL_aminotrans_3"/>
    <property type="match status" value="1"/>
</dbReference>
<comment type="similarity">
    <text evidence="4 8">Belongs to the class-III pyridoxal-phosphate-dependent aminotransferase family. HemL subfamily.</text>
</comment>
<feature type="modified residue" description="N6-(pyridoxal phosphate)lysine" evidence="8">
    <location>
        <position position="276"/>
    </location>
</feature>
<dbReference type="PATRIC" id="fig|2162.10.peg.707"/>
<dbReference type="InterPro" id="IPR049704">
    <property type="entry name" value="Aminotrans_3_PPA_site"/>
</dbReference>
<dbReference type="NCBIfam" id="TIGR00713">
    <property type="entry name" value="hemL"/>
    <property type="match status" value="1"/>
</dbReference>
<dbReference type="InterPro" id="IPR015422">
    <property type="entry name" value="PyrdxlP-dep_Trfase_small"/>
</dbReference>
<evidence type="ECO:0000256" key="1">
    <source>
        <dbReference type="ARBA" id="ARBA00001579"/>
    </source>
</evidence>
<dbReference type="AlphaFoldDB" id="A0A090I5D7"/>
<keyword evidence="11" id="KW-1185">Reference proteome</keyword>
<comment type="cofactor">
    <cofactor evidence="2 8">
        <name>pyridoxal 5'-phosphate</name>
        <dbReference type="ChEBI" id="CHEBI:597326"/>
    </cofactor>
</comment>
<dbReference type="InterPro" id="IPR004639">
    <property type="entry name" value="4pyrrol_synth_GluAld_NH2Trfase"/>
</dbReference>
<dbReference type="InterPro" id="IPR005814">
    <property type="entry name" value="Aminotrans_3"/>
</dbReference>
<keyword evidence="8" id="KW-0963">Cytoplasm</keyword>
<name>A0A090I5D7_METFO</name>
<dbReference type="PANTHER" id="PTHR43713">
    <property type="entry name" value="GLUTAMATE-1-SEMIALDEHYDE 2,1-AMINOMUTASE"/>
    <property type="match status" value="1"/>
</dbReference>
<dbReference type="UniPathway" id="UPA00251">
    <property type="reaction ID" value="UER00317"/>
</dbReference>
<dbReference type="Pfam" id="PF00202">
    <property type="entry name" value="Aminotran_3"/>
    <property type="match status" value="1"/>
</dbReference>
<gene>
    <name evidence="8 9" type="primary">hemL</name>
    <name evidence="9" type="ORF">DSM1535_2325</name>
    <name evidence="10" type="ORF">MB9_0678</name>
</gene>
<keyword evidence="5 8" id="KW-0663">Pyridoxal phosphate</keyword>
<accession>A0A090I5D7</accession>
<dbReference type="GO" id="GO:0008483">
    <property type="term" value="F:transaminase activity"/>
    <property type="evidence" value="ECO:0007669"/>
    <property type="project" value="InterPro"/>
</dbReference>
<evidence type="ECO:0000256" key="6">
    <source>
        <dbReference type="ARBA" id="ARBA00023235"/>
    </source>
</evidence>
<sequence>MSILKLNNEVNLMERIKMKSEDLFKDAKNYLPGGVDSPVRAIKPYPFFALKGEGPRLFDVDGNSYLDYCLAYGPLVLGHSYPPVMEAVGQQLLRGSAYGVPTEAEVNLAREVVKRVPCAEMVRFVNSGTEATMSAIRLARAVTGKKKIIKFEGAYHGAHDYVLVKSGSGAVGLPDSPGVPEETTRNTVLVPFNDEEAITNLVEQEKDEIAAIILEPVMGNVGCIPPQKGFLEFLRKITSENDIILIFDEVITGFRIASGGAQEYFGVTPDLVTMGKILGGGFPMGAFAGKRELMERIAPQGDVYQAGTFNGNPISITAGMETLKNLDKDYYRESESKGLQMRRGLGDILEDAALEYQVAGLSSMFQIYFTPTKVWDYAQAKTADVEKFNTYFRTLLANEVFIPPSQFECCFISAAHTPNDIELTLEAMEKGIKAAEK</sequence>
<evidence type="ECO:0000256" key="5">
    <source>
        <dbReference type="ARBA" id="ARBA00022898"/>
    </source>
</evidence>
<keyword evidence="7 8" id="KW-0627">Porphyrin biosynthesis</keyword>
<comment type="pathway">
    <text evidence="3">Porphyrin-containing compound metabolism; protoporphyrin-IX biosynthesis; 5-aminolevulinate from L-glutamyl-tRNA(Glu): step 2/2.</text>
</comment>
<dbReference type="GO" id="GO:0030170">
    <property type="term" value="F:pyridoxal phosphate binding"/>
    <property type="evidence" value="ECO:0007669"/>
    <property type="project" value="InterPro"/>
</dbReference>
<evidence type="ECO:0000313" key="9">
    <source>
        <dbReference type="EMBL" id="CEA14701.1"/>
    </source>
</evidence>
<evidence type="ECO:0000256" key="3">
    <source>
        <dbReference type="ARBA" id="ARBA00004819"/>
    </source>
</evidence>
<dbReference type="GO" id="GO:0042286">
    <property type="term" value="F:glutamate-1-semialdehyde 2,1-aminomutase activity"/>
    <property type="evidence" value="ECO:0007669"/>
    <property type="project" value="UniProtKB-UniRule"/>
</dbReference>
<evidence type="ECO:0000256" key="4">
    <source>
        <dbReference type="ARBA" id="ARBA00008981"/>
    </source>
</evidence>
<reference evidence="10" key="2">
    <citation type="submission" date="2014-09" db="EMBL/GenBank/DDBJ databases">
        <authorList>
            <person name="Bishop-Lilly K.A."/>
            <person name="Broomall S.M."/>
            <person name="Chain P.S."/>
            <person name="Chertkov O."/>
            <person name="Coyne S.R."/>
            <person name="Daligault H.E."/>
            <person name="Davenport K.W."/>
            <person name="Erkkila T."/>
            <person name="Frey K.G."/>
            <person name="Gibbons H.S."/>
            <person name="Gu W."/>
            <person name="Jaissle J."/>
            <person name="Johnson S.L."/>
            <person name="Koroleva G.I."/>
            <person name="Ladner J.T."/>
            <person name="Lo C.-C."/>
            <person name="Minogue T.D."/>
            <person name="Munk C."/>
            <person name="Palacios G.F."/>
            <person name="Redden C.L."/>
            <person name="Rosenzweig C.N."/>
            <person name="Scholz M.B."/>
            <person name="Teshima H."/>
            <person name="Xu Y."/>
        </authorList>
    </citation>
    <scope>NUCLEOTIDE SEQUENCE</scope>
    <source>
        <strain evidence="10">Mb9</strain>
    </source>
</reference>
<dbReference type="PROSITE" id="PS00600">
    <property type="entry name" value="AA_TRANSFER_CLASS_3"/>
    <property type="match status" value="1"/>
</dbReference>
<organism evidence="9">
    <name type="scientific">Methanobacterium formicicum</name>
    <dbReference type="NCBI Taxonomy" id="2162"/>
    <lineage>
        <taxon>Archaea</taxon>
        <taxon>Methanobacteriati</taxon>
        <taxon>Methanobacteriota</taxon>
        <taxon>Methanomada group</taxon>
        <taxon>Methanobacteria</taxon>
        <taxon>Methanobacteriales</taxon>
        <taxon>Methanobacteriaceae</taxon>
        <taxon>Methanobacterium</taxon>
    </lineage>
</organism>
<dbReference type="EMBL" id="LN515531">
    <property type="protein sequence ID" value="CEA14701.1"/>
    <property type="molecule type" value="Genomic_DNA"/>
</dbReference>
<dbReference type="KEGG" id="mfi:DSM1535_2325"/>
<dbReference type="GO" id="GO:0005737">
    <property type="term" value="C:cytoplasm"/>
    <property type="evidence" value="ECO:0007669"/>
    <property type="project" value="UniProtKB-SubCell"/>
</dbReference>
<comment type="catalytic activity">
    <reaction evidence="1 8">
        <text>(S)-4-amino-5-oxopentanoate = 5-aminolevulinate</text>
        <dbReference type="Rhea" id="RHEA:14265"/>
        <dbReference type="ChEBI" id="CHEBI:57501"/>
        <dbReference type="ChEBI" id="CHEBI:356416"/>
        <dbReference type="EC" id="5.4.3.8"/>
    </reaction>
</comment>
<evidence type="ECO:0000256" key="2">
    <source>
        <dbReference type="ARBA" id="ARBA00001933"/>
    </source>
</evidence>
<dbReference type="InterPro" id="IPR015424">
    <property type="entry name" value="PyrdxlP-dep_Trfase"/>
</dbReference>
<dbReference type="Gene3D" id="3.40.640.10">
    <property type="entry name" value="Type I PLP-dependent aspartate aminotransferase-like (Major domain)"/>
    <property type="match status" value="1"/>
</dbReference>
<evidence type="ECO:0000313" key="10">
    <source>
        <dbReference type="EMBL" id="CEL24322.1"/>
    </source>
</evidence>
<dbReference type="CDD" id="cd00610">
    <property type="entry name" value="OAT_like"/>
    <property type="match status" value="1"/>
</dbReference>
<dbReference type="GO" id="GO:0006782">
    <property type="term" value="P:protoporphyrinogen IX biosynthetic process"/>
    <property type="evidence" value="ECO:0007669"/>
    <property type="project" value="UniProtKB-UniRule"/>
</dbReference>
<protein>
    <recommendedName>
        <fullName evidence="8">Glutamate-1-semialdehyde 2,1-aminomutase</fullName>
        <shortName evidence="8">GSA</shortName>
        <ecNumber evidence="8">5.4.3.8</ecNumber>
    </recommendedName>
    <alternativeName>
        <fullName evidence="8">Glutamate-1-semialdehyde aminotransferase</fullName>
        <shortName evidence="8">GSA-AT</shortName>
    </alternativeName>
</protein>
<dbReference type="SUPFAM" id="SSF53383">
    <property type="entry name" value="PLP-dependent transferases"/>
    <property type="match status" value="1"/>
</dbReference>
<comment type="subcellular location">
    <subcellularLocation>
        <location evidence="8">Cytoplasm</location>
    </subcellularLocation>
</comment>
<dbReference type="FunFam" id="3.40.640.10:FF:000021">
    <property type="entry name" value="Glutamate-1-semialdehyde 2,1-aminomutase"/>
    <property type="match status" value="1"/>
</dbReference>
<dbReference type="EMBL" id="LN734822">
    <property type="protein sequence ID" value="CEL24322.1"/>
    <property type="molecule type" value="Genomic_DNA"/>
</dbReference>